<dbReference type="GO" id="GO:0031349">
    <property type="term" value="P:positive regulation of defense response"/>
    <property type="evidence" value="ECO:0007669"/>
    <property type="project" value="UniProtKB-ARBA"/>
</dbReference>
<comment type="caution">
    <text evidence="12">The sequence shown here is derived from an EMBL/GenBank/DDBJ whole genome shotgun (WGS) entry which is preliminary data.</text>
</comment>
<keyword evidence="6" id="KW-0175">Coiled coil</keyword>
<proteinExistence type="inferred from homology"/>
<dbReference type="Proteomes" id="UP001231189">
    <property type="component" value="Unassembled WGS sequence"/>
</dbReference>
<keyword evidence="4" id="KW-0255">Endonuclease</keyword>
<dbReference type="GO" id="GO:0031047">
    <property type="term" value="P:regulatory ncRNA-mediated gene silencing"/>
    <property type="evidence" value="ECO:0007669"/>
    <property type="project" value="UniProtKB-KW"/>
</dbReference>
<evidence type="ECO:0000313" key="13">
    <source>
        <dbReference type="Proteomes" id="UP001231189"/>
    </source>
</evidence>
<comment type="similarity">
    <text evidence="2">Belongs to the MORC ATPase protein family.</text>
</comment>
<evidence type="ECO:0000256" key="10">
    <source>
        <dbReference type="SAM" id="Phobius"/>
    </source>
</evidence>
<keyword evidence="10" id="KW-0472">Membrane</keyword>
<evidence type="ECO:0000256" key="2">
    <source>
        <dbReference type="ARBA" id="ARBA00007845"/>
    </source>
</evidence>
<dbReference type="GO" id="GO:0005634">
    <property type="term" value="C:nucleus"/>
    <property type="evidence" value="ECO:0007669"/>
    <property type="project" value="UniProtKB-SubCell"/>
</dbReference>
<sequence>MAMPEVNTTRCRDKAIDLNQPPCSEQGCGFIYVLLARDNKNICRTKVYDVPNRITIPSVWPIMKFMRMDQFQQNDFLKLSLHPDPEDDYQAKEWGIFMRFLRENKKAGVVEFRSITFHILAPESHSYYAEVFYETVLKDPGVCRKMEGKSGRSNTSEETCDNIRHTKEMQSLHKLHRFVPESSTCDSIEDGPRVVDPAVKNKTSTLASNFVKTSPSYLRTLSQTHAGWIFGAIAELIDNSRDASASRLDISIQSMFSKKAGGKVPVLCVFDNGHGMTYHQMMKMVLFGHDRPNEHRQDQIGRFGIGFKTGAMKLGKDALVLTQTSTSRSMSFLSQSFNESKTNLEIPVVAYCKKGQYMEFDLNVQSEAAAEYNLNAIKDYSPFNEYVIGEKVCLFGEEGTGTQIFIWNLDRWGKEYTLQWNSEKTDENPVGHDNRDILIRSKRVRSRPGQTSSNVPLDYSLKAYLEVIFLNPQMKVTVQGSPVITCYLENSLHKKSLISDEIMGRTIHLTLGRSDVEWGRVNCGVFLYWHGRLIESYKRVGGQKHNAVTGRGVIGVADITDLIVWFVIIVLCCSLFLLSYPCVPGIETPDLFTG</sequence>
<keyword evidence="5" id="KW-0227">DNA damage</keyword>
<keyword evidence="10" id="KW-0812">Transmembrane</keyword>
<keyword evidence="10" id="KW-1133">Transmembrane helix</keyword>
<evidence type="ECO:0000313" key="12">
    <source>
        <dbReference type="EMBL" id="KAK1698994.1"/>
    </source>
</evidence>
<evidence type="ECO:0000256" key="5">
    <source>
        <dbReference type="ARBA" id="ARBA00022763"/>
    </source>
</evidence>
<dbReference type="InterPro" id="IPR041006">
    <property type="entry name" value="Morc_S5"/>
</dbReference>
<keyword evidence="7" id="KW-0943">RNA-mediated gene silencing</keyword>
<dbReference type="Pfam" id="PF17942">
    <property type="entry name" value="Morc6_S5"/>
    <property type="match status" value="1"/>
</dbReference>
<dbReference type="InterPro" id="IPR036890">
    <property type="entry name" value="HATPase_C_sf"/>
</dbReference>
<dbReference type="Gene3D" id="3.30.565.10">
    <property type="entry name" value="Histidine kinase-like ATPase, C-terminal domain"/>
    <property type="match status" value="1"/>
</dbReference>
<evidence type="ECO:0000256" key="3">
    <source>
        <dbReference type="ARBA" id="ARBA00022722"/>
    </source>
</evidence>
<evidence type="ECO:0000256" key="1">
    <source>
        <dbReference type="ARBA" id="ARBA00004123"/>
    </source>
</evidence>
<dbReference type="GO" id="GO:0006281">
    <property type="term" value="P:DNA repair"/>
    <property type="evidence" value="ECO:0007669"/>
    <property type="project" value="UniProtKB-KW"/>
</dbReference>
<keyword evidence="9" id="KW-0539">Nucleus</keyword>
<keyword evidence="4" id="KW-0378">Hydrolase</keyword>
<dbReference type="PANTHER" id="PTHR23336:SF11">
    <property type="entry name" value="OS06G0622000 PROTEIN"/>
    <property type="match status" value="1"/>
</dbReference>
<evidence type="ECO:0000259" key="11">
    <source>
        <dbReference type="Pfam" id="PF17942"/>
    </source>
</evidence>
<dbReference type="EMBL" id="JAUUTY010000001">
    <property type="protein sequence ID" value="KAK1698994.1"/>
    <property type="molecule type" value="Genomic_DNA"/>
</dbReference>
<dbReference type="GO" id="GO:0016887">
    <property type="term" value="F:ATP hydrolysis activity"/>
    <property type="evidence" value="ECO:0007669"/>
    <property type="project" value="InterPro"/>
</dbReference>
<evidence type="ECO:0000256" key="4">
    <source>
        <dbReference type="ARBA" id="ARBA00022759"/>
    </source>
</evidence>
<name>A0AAD8U713_LOLMU</name>
<feature type="transmembrane region" description="Helical" evidence="10">
    <location>
        <begin position="562"/>
        <end position="583"/>
    </location>
</feature>
<accession>A0AAD8U713</accession>
<evidence type="ECO:0000256" key="6">
    <source>
        <dbReference type="ARBA" id="ARBA00023054"/>
    </source>
</evidence>
<dbReference type="Pfam" id="PF13589">
    <property type="entry name" value="HATPase_c_3"/>
    <property type="match status" value="1"/>
</dbReference>
<evidence type="ECO:0000256" key="8">
    <source>
        <dbReference type="ARBA" id="ARBA00023204"/>
    </source>
</evidence>
<dbReference type="InterPro" id="IPR045261">
    <property type="entry name" value="MORC_ATPase"/>
</dbReference>
<dbReference type="SUPFAM" id="SSF55874">
    <property type="entry name" value="ATPase domain of HSP90 chaperone/DNA topoisomerase II/histidine kinase"/>
    <property type="match status" value="1"/>
</dbReference>
<reference evidence="12" key="1">
    <citation type="submission" date="2023-07" db="EMBL/GenBank/DDBJ databases">
        <title>A chromosome-level genome assembly of Lolium multiflorum.</title>
        <authorList>
            <person name="Chen Y."/>
            <person name="Copetti D."/>
            <person name="Kolliker R."/>
            <person name="Studer B."/>
        </authorList>
    </citation>
    <scope>NUCLEOTIDE SEQUENCE</scope>
    <source>
        <strain evidence="12">02402/16</strain>
        <tissue evidence="12">Leaf</tissue>
    </source>
</reference>
<dbReference type="AlphaFoldDB" id="A0AAD8U713"/>
<dbReference type="PANTHER" id="PTHR23336">
    <property type="entry name" value="ZINC FINGER CW-TYPE COILED-COIL DOMAIN PROTEIN 3"/>
    <property type="match status" value="1"/>
</dbReference>
<comment type="subcellular location">
    <subcellularLocation>
        <location evidence="1">Nucleus</location>
    </subcellularLocation>
</comment>
<protein>
    <recommendedName>
        <fullName evidence="11">Morc S5 domain-containing protein</fullName>
    </recommendedName>
</protein>
<keyword evidence="3" id="KW-0540">Nuclease</keyword>
<gene>
    <name evidence="12" type="ORF">QYE76_015691</name>
</gene>
<organism evidence="12 13">
    <name type="scientific">Lolium multiflorum</name>
    <name type="common">Italian ryegrass</name>
    <name type="synonym">Lolium perenne subsp. multiflorum</name>
    <dbReference type="NCBI Taxonomy" id="4521"/>
    <lineage>
        <taxon>Eukaryota</taxon>
        <taxon>Viridiplantae</taxon>
        <taxon>Streptophyta</taxon>
        <taxon>Embryophyta</taxon>
        <taxon>Tracheophyta</taxon>
        <taxon>Spermatophyta</taxon>
        <taxon>Magnoliopsida</taxon>
        <taxon>Liliopsida</taxon>
        <taxon>Poales</taxon>
        <taxon>Poaceae</taxon>
        <taxon>BOP clade</taxon>
        <taxon>Pooideae</taxon>
        <taxon>Poodae</taxon>
        <taxon>Poeae</taxon>
        <taxon>Poeae Chloroplast Group 2 (Poeae type)</taxon>
        <taxon>Loliodinae</taxon>
        <taxon>Loliinae</taxon>
        <taxon>Lolium</taxon>
    </lineage>
</organism>
<keyword evidence="8" id="KW-0234">DNA repair</keyword>
<evidence type="ECO:0000256" key="9">
    <source>
        <dbReference type="ARBA" id="ARBA00023242"/>
    </source>
</evidence>
<dbReference type="GO" id="GO:0004519">
    <property type="term" value="F:endonuclease activity"/>
    <property type="evidence" value="ECO:0007669"/>
    <property type="project" value="UniProtKB-KW"/>
</dbReference>
<evidence type="ECO:0000256" key="7">
    <source>
        <dbReference type="ARBA" id="ARBA00023158"/>
    </source>
</evidence>
<feature type="domain" description="Morc S5" evidence="11">
    <location>
        <begin position="459"/>
        <end position="558"/>
    </location>
</feature>
<keyword evidence="13" id="KW-1185">Reference proteome</keyword>